<dbReference type="GO" id="GO:0070336">
    <property type="term" value="F:flap-structured DNA binding"/>
    <property type="evidence" value="ECO:0007669"/>
    <property type="project" value="TreeGrafter"/>
</dbReference>
<dbReference type="InterPro" id="IPR003034">
    <property type="entry name" value="SAP_dom"/>
</dbReference>
<dbReference type="Proteomes" id="UP000053815">
    <property type="component" value="Unassembled WGS sequence"/>
</dbReference>
<dbReference type="EMBL" id="DF836382">
    <property type="protein sequence ID" value="GAN05478.1"/>
    <property type="molecule type" value="Genomic_DNA"/>
</dbReference>
<feature type="domain" description="Mitochondrial resolvase Ydc2 catalytic" evidence="2">
    <location>
        <begin position="62"/>
        <end position="223"/>
    </location>
</feature>
<gene>
    <name evidence="3" type="ORF">MAM1_0093d04949</name>
</gene>
<dbReference type="GO" id="GO:0000402">
    <property type="term" value="F:crossed form four-way junction DNA binding"/>
    <property type="evidence" value="ECO:0007669"/>
    <property type="project" value="TreeGrafter"/>
</dbReference>
<dbReference type="PANTHER" id="PTHR28072">
    <property type="entry name" value="CRUCIFORM CUTTING ENDONUCLEASE 1, MITOCHONDRIAL-RELATED"/>
    <property type="match status" value="1"/>
</dbReference>
<reference evidence="3" key="1">
    <citation type="submission" date="2014-09" db="EMBL/GenBank/DDBJ databases">
        <title>Draft genome sequence of an oleaginous Mucoromycotina fungus Mucor ambiguus NBRC6742.</title>
        <authorList>
            <person name="Takeda I."/>
            <person name="Yamane N."/>
            <person name="Morita T."/>
            <person name="Tamano K."/>
            <person name="Machida M."/>
            <person name="Baker S."/>
            <person name="Koike H."/>
        </authorList>
    </citation>
    <scope>NUCLEOTIDE SEQUENCE</scope>
    <source>
        <strain evidence="3">NBRC 6742</strain>
    </source>
</reference>
<proteinExistence type="predicted"/>
<dbReference type="SUPFAM" id="SSF53098">
    <property type="entry name" value="Ribonuclease H-like"/>
    <property type="match status" value="1"/>
</dbReference>
<dbReference type="GO" id="GO:0004520">
    <property type="term" value="F:DNA endonuclease activity"/>
    <property type="evidence" value="ECO:0007669"/>
    <property type="project" value="TreeGrafter"/>
</dbReference>
<dbReference type="GO" id="GO:0005739">
    <property type="term" value="C:mitochondrion"/>
    <property type="evidence" value="ECO:0007669"/>
    <property type="project" value="TreeGrafter"/>
</dbReference>
<dbReference type="InterPro" id="IPR039197">
    <property type="entry name" value="Mrs1/Cce1"/>
</dbReference>
<feature type="domain" description="SAP" evidence="1">
    <location>
        <begin position="18"/>
        <end position="52"/>
    </location>
</feature>
<accession>A0A0C9MTN5</accession>
<dbReference type="InterPro" id="IPR012337">
    <property type="entry name" value="RNaseH-like_sf"/>
</dbReference>
<dbReference type="Pfam" id="PF09159">
    <property type="entry name" value="Ydc2-catalyt"/>
    <property type="match status" value="1"/>
</dbReference>
<name>A0A0C9MTN5_9FUNG</name>
<keyword evidence="4" id="KW-1185">Reference proteome</keyword>
<dbReference type="GO" id="GO:0000403">
    <property type="term" value="F:Y-form DNA binding"/>
    <property type="evidence" value="ECO:0007669"/>
    <property type="project" value="TreeGrafter"/>
</dbReference>
<evidence type="ECO:0000313" key="3">
    <source>
        <dbReference type="EMBL" id="GAN05478.1"/>
    </source>
</evidence>
<evidence type="ECO:0000259" key="1">
    <source>
        <dbReference type="Pfam" id="PF02037"/>
    </source>
</evidence>
<evidence type="ECO:0000313" key="4">
    <source>
        <dbReference type="Proteomes" id="UP000053815"/>
    </source>
</evidence>
<sequence>MLRLFKRGINTHALSTSLQTKRVADLKGIAIGCGVLTGGNKPDLVERLTSHFTSPTPASLSILSFDLGYRNLAYCHLDANKTVLDWARVDLDLPSFHPSVVAPIVRQFIKERVMQNLEVADRVLVEMQRNRSNGSHTILEGTIRVNCVEAILWTGLYESIDCINRQVNMTPVLRQNIDRAWKDEIQQVIDEDPHRLSKLKSSYAQKKLAGAYLVQHWLDTDTVVTCPDTLKEMRSLGTNGNHIQSRLYSSNKIY</sequence>
<dbReference type="PANTHER" id="PTHR28072:SF1">
    <property type="entry name" value="CRUCIFORM CUTTING ENDONUCLEASE 1, MITOCHONDRIAL-RELATED"/>
    <property type="match status" value="1"/>
</dbReference>
<evidence type="ECO:0000259" key="2">
    <source>
        <dbReference type="Pfam" id="PF09159"/>
    </source>
</evidence>
<organism evidence="3">
    <name type="scientific">Mucor ambiguus</name>
    <dbReference type="NCBI Taxonomy" id="91626"/>
    <lineage>
        <taxon>Eukaryota</taxon>
        <taxon>Fungi</taxon>
        <taxon>Fungi incertae sedis</taxon>
        <taxon>Mucoromycota</taxon>
        <taxon>Mucoromycotina</taxon>
        <taxon>Mucoromycetes</taxon>
        <taxon>Mucorales</taxon>
        <taxon>Mucorineae</taxon>
        <taxon>Mucoraceae</taxon>
        <taxon>Mucor</taxon>
    </lineage>
</organism>
<dbReference type="InterPro" id="IPR036361">
    <property type="entry name" value="SAP_dom_sf"/>
</dbReference>
<dbReference type="InterPro" id="IPR015242">
    <property type="entry name" value="Ydc2_cat"/>
</dbReference>
<dbReference type="OrthoDB" id="5552842at2759"/>
<protein>
    <submittedName>
        <fullName evidence="3">Uncharacterized protein</fullName>
    </submittedName>
</protein>
<dbReference type="Pfam" id="PF02037">
    <property type="entry name" value="SAP"/>
    <property type="match status" value="1"/>
</dbReference>
<dbReference type="InterPro" id="IPR036397">
    <property type="entry name" value="RNaseH_sf"/>
</dbReference>
<dbReference type="SUPFAM" id="SSF68906">
    <property type="entry name" value="SAP domain"/>
    <property type="match status" value="1"/>
</dbReference>
<dbReference type="AlphaFoldDB" id="A0A0C9MTN5"/>
<dbReference type="Gene3D" id="3.30.420.10">
    <property type="entry name" value="Ribonuclease H-like superfamily/Ribonuclease H"/>
    <property type="match status" value="1"/>
</dbReference>